<evidence type="ECO:0000256" key="1">
    <source>
        <dbReference type="SAM" id="MobiDB-lite"/>
    </source>
</evidence>
<keyword evidence="3" id="KW-1185">Reference proteome</keyword>
<organism evidence="2 3">
    <name type="scientific">Nyssa sinensis</name>
    <dbReference type="NCBI Taxonomy" id="561372"/>
    <lineage>
        <taxon>Eukaryota</taxon>
        <taxon>Viridiplantae</taxon>
        <taxon>Streptophyta</taxon>
        <taxon>Embryophyta</taxon>
        <taxon>Tracheophyta</taxon>
        <taxon>Spermatophyta</taxon>
        <taxon>Magnoliopsida</taxon>
        <taxon>eudicotyledons</taxon>
        <taxon>Gunneridae</taxon>
        <taxon>Pentapetalae</taxon>
        <taxon>asterids</taxon>
        <taxon>Cornales</taxon>
        <taxon>Nyssaceae</taxon>
        <taxon>Nyssa</taxon>
    </lineage>
</organism>
<proteinExistence type="predicted"/>
<name>A0A5J4ZGS5_9ASTE</name>
<evidence type="ECO:0000313" key="2">
    <source>
        <dbReference type="EMBL" id="KAA8517873.1"/>
    </source>
</evidence>
<dbReference type="Proteomes" id="UP000325577">
    <property type="component" value="Linkage Group LG7"/>
</dbReference>
<dbReference type="SUPFAM" id="SSF55874">
    <property type="entry name" value="ATPase domain of HSP90 chaperone/DNA topoisomerase II/histidine kinase"/>
    <property type="match status" value="1"/>
</dbReference>
<dbReference type="InterPro" id="IPR036890">
    <property type="entry name" value="HATPase_C_sf"/>
</dbReference>
<gene>
    <name evidence="2" type="ORF">F0562_015338</name>
</gene>
<protein>
    <submittedName>
        <fullName evidence="2">Uncharacterized protein</fullName>
    </submittedName>
</protein>
<evidence type="ECO:0000313" key="3">
    <source>
        <dbReference type="Proteomes" id="UP000325577"/>
    </source>
</evidence>
<dbReference type="EMBL" id="CM018050">
    <property type="protein sequence ID" value="KAA8517873.1"/>
    <property type="molecule type" value="Genomic_DNA"/>
</dbReference>
<feature type="region of interest" description="Disordered" evidence="1">
    <location>
        <begin position="52"/>
        <end position="73"/>
    </location>
</feature>
<feature type="compositionally biased region" description="Polar residues" evidence="1">
    <location>
        <begin position="54"/>
        <end position="63"/>
    </location>
</feature>
<accession>A0A5J4ZGS5</accession>
<reference evidence="2 3" key="1">
    <citation type="submission" date="2019-09" db="EMBL/GenBank/DDBJ databases">
        <title>A chromosome-level genome assembly of the Chinese tupelo Nyssa sinensis.</title>
        <authorList>
            <person name="Yang X."/>
            <person name="Kang M."/>
            <person name="Yang Y."/>
            <person name="Xiong H."/>
            <person name="Wang M."/>
            <person name="Zhang Z."/>
            <person name="Wang Z."/>
            <person name="Wu H."/>
            <person name="Ma T."/>
            <person name="Liu J."/>
            <person name="Xi Z."/>
        </authorList>
    </citation>
    <scope>NUCLEOTIDE SEQUENCE [LARGE SCALE GENOMIC DNA]</scope>
    <source>
        <strain evidence="2">J267</strain>
        <tissue evidence="2">Leaf</tissue>
    </source>
</reference>
<sequence>MDVAILWVAAWNRRMGCVGCGVATRVSSGADVSMIGQFGVGFYSAYHTTEKRNQNLPSSSRKSSGAEERRRVAAAVLQQQQQRTIAGSERLKEMLRDFCTNEAVAARRIGNGVL</sequence>
<dbReference type="AlphaFoldDB" id="A0A5J4ZGS5"/>